<dbReference type="OrthoDB" id="7827050at2"/>
<accession>A0A0M6Y7Z2</accession>
<dbReference type="InterPro" id="IPR016162">
    <property type="entry name" value="Ald_DH_N"/>
</dbReference>
<dbReference type="Gene3D" id="3.40.605.10">
    <property type="entry name" value="Aldehyde Dehydrogenase, Chain A, domain 1"/>
    <property type="match status" value="1"/>
</dbReference>
<dbReference type="InterPro" id="IPR029510">
    <property type="entry name" value="Ald_DH_CS_GLU"/>
</dbReference>
<dbReference type="AlphaFoldDB" id="A0A0M6Y7Z2"/>
<dbReference type="PROSITE" id="PS00070">
    <property type="entry name" value="ALDEHYDE_DEHYDR_CYS"/>
    <property type="match status" value="1"/>
</dbReference>
<proteinExistence type="inferred from homology"/>
<evidence type="ECO:0000256" key="2">
    <source>
        <dbReference type="ARBA" id="ARBA00023002"/>
    </source>
</evidence>
<evidence type="ECO:0000256" key="1">
    <source>
        <dbReference type="ARBA" id="ARBA00009986"/>
    </source>
</evidence>
<dbReference type="EC" id="1.2.1.8" evidence="6"/>
<dbReference type="InterPro" id="IPR016161">
    <property type="entry name" value="Ald_DH/histidinol_DH"/>
</dbReference>
<feature type="domain" description="Aldehyde dehydrogenase" evidence="5">
    <location>
        <begin position="32"/>
        <end position="489"/>
    </location>
</feature>
<dbReference type="Gene3D" id="3.40.309.10">
    <property type="entry name" value="Aldehyde Dehydrogenase, Chain A, domain 2"/>
    <property type="match status" value="1"/>
</dbReference>
<dbReference type="InterPro" id="IPR016160">
    <property type="entry name" value="Ald_DH_CS_CYS"/>
</dbReference>
<dbReference type="EMBL" id="CXST01000002">
    <property type="protein sequence ID" value="CTQ45121.1"/>
    <property type="molecule type" value="Genomic_DNA"/>
</dbReference>
<keyword evidence="7" id="KW-1185">Reference proteome</keyword>
<organism evidence="6 7">
    <name type="scientific">Roseibium aggregatum</name>
    <dbReference type="NCBI Taxonomy" id="187304"/>
    <lineage>
        <taxon>Bacteria</taxon>
        <taxon>Pseudomonadati</taxon>
        <taxon>Pseudomonadota</taxon>
        <taxon>Alphaproteobacteria</taxon>
        <taxon>Hyphomicrobiales</taxon>
        <taxon>Stappiaceae</taxon>
        <taxon>Roseibium</taxon>
    </lineage>
</organism>
<dbReference type="SUPFAM" id="SSF53720">
    <property type="entry name" value="ALDH-like"/>
    <property type="match status" value="1"/>
</dbReference>
<sequence>MTVQDIAQDYLTTGKLDALPDGHFIAGKRTPASNKKMESFDPGRAEAFAEFSLGSDTDMDNAIDAAEKAALHWRQVSPAERCRILNNVARVFRDNADRLAVIEVVDSGKTLAEAQGDVQSSARLFEYYAGAADKLDGRSVNLGPAYTAFTVREPVGVTGHIIPWNYPTSTFARGVAPALAAGCSVVAKPAETTPFTALVMAELLCEAGVPDGLVNVVTGLGSDVGAQMVRDPRIKQLTFTGSVTTGINVAQMAAPNVTRLTLELGGKSPLIAFADADPEKVADGAYWAIFSNSGQICSAGSRLILHKSIRDEVLSILAERAAKIRTGHGLTAPDMGAINSELHLSRIKAHVDAAKARGANILTGGDTTGDAETGKGWFFQPTVIADLAPNDPAIQEEIFGPVLSVQLFESEEEAVTLANGTDFGLIASVYTNDVGRAMRVAGAMDCGQVSVNDYWAGGLELPFGGNKKSGYGREKGWEGLDAYTKVKSITISNAS</sequence>
<dbReference type="RefSeq" id="WP_055658053.1">
    <property type="nucleotide sequence ID" value="NZ_CXST01000002.1"/>
</dbReference>
<evidence type="ECO:0000313" key="6">
    <source>
        <dbReference type="EMBL" id="CTQ45121.1"/>
    </source>
</evidence>
<dbReference type="InterPro" id="IPR015590">
    <property type="entry name" value="Aldehyde_DH_dom"/>
</dbReference>
<evidence type="ECO:0000313" key="7">
    <source>
        <dbReference type="Proteomes" id="UP000048926"/>
    </source>
</evidence>
<dbReference type="Pfam" id="PF00171">
    <property type="entry name" value="Aldedh"/>
    <property type="match status" value="1"/>
</dbReference>
<comment type="similarity">
    <text evidence="1 4">Belongs to the aldehyde dehydrogenase family.</text>
</comment>
<evidence type="ECO:0000256" key="4">
    <source>
        <dbReference type="RuleBase" id="RU003345"/>
    </source>
</evidence>
<evidence type="ECO:0000259" key="5">
    <source>
        <dbReference type="Pfam" id="PF00171"/>
    </source>
</evidence>
<dbReference type="CDD" id="cd07109">
    <property type="entry name" value="ALDH_AAS00426"/>
    <property type="match status" value="1"/>
</dbReference>
<dbReference type="STRING" id="187304.B0E33_05500"/>
<dbReference type="GO" id="GO:0008802">
    <property type="term" value="F:betaine-aldehyde dehydrogenase (NAD+) activity"/>
    <property type="evidence" value="ECO:0007669"/>
    <property type="project" value="UniProtKB-EC"/>
</dbReference>
<keyword evidence="2 4" id="KW-0560">Oxidoreductase</keyword>
<feature type="active site" evidence="3">
    <location>
        <position position="263"/>
    </location>
</feature>
<dbReference type="Proteomes" id="UP000048926">
    <property type="component" value="Unassembled WGS sequence"/>
</dbReference>
<dbReference type="PANTHER" id="PTHR11699">
    <property type="entry name" value="ALDEHYDE DEHYDROGENASE-RELATED"/>
    <property type="match status" value="1"/>
</dbReference>
<reference evidence="7" key="1">
    <citation type="submission" date="2015-07" db="EMBL/GenBank/DDBJ databases">
        <authorList>
            <person name="Rodrigo-Torres Lidia"/>
            <person name="Arahal R.David."/>
        </authorList>
    </citation>
    <scope>NUCLEOTIDE SEQUENCE [LARGE SCALE GENOMIC DNA]</scope>
    <source>
        <strain evidence="7">CECT 4801</strain>
    </source>
</reference>
<dbReference type="PROSITE" id="PS00687">
    <property type="entry name" value="ALDEHYDE_DEHYDR_GLU"/>
    <property type="match status" value="1"/>
</dbReference>
<gene>
    <name evidence="6" type="primary">betB_2</name>
    <name evidence="6" type="ORF">LAL4801_03568</name>
</gene>
<dbReference type="FunFam" id="3.40.605.10:FF:000007">
    <property type="entry name" value="NAD/NADP-dependent betaine aldehyde dehydrogenase"/>
    <property type="match status" value="1"/>
</dbReference>
<evidence type="ECO:0000256" key="3">
    <source>
        <dbReference type="PROSITE-ProRule" id="PRU10007"/>
    </source>
</evidence>
<name>A0A0M6Y7Z2_9HYPH</name>
<dbReference type="InterPro" id="IPR016163">
    <property type="entry name" value="Ald_DH_C"/>
</dbReference>
<protein>
    <submittedName>
        <fullName evidence="6">Betaine aldehyde dehydrogenase</fullName>
        <ecNumber evidence="6">1.2.1.8</ecNumber>
    </submittedName>
</protein>